<protein>
    <submittedName>
        <fullName evidence="1">Uncharacterized protein</fullName>
    </submittedName>
</protein>
<dbReference type="AlphaFoldDB" id="A0A6C0IXI6"/>
<name>A0A6C0IXI6_9ZZZZ</name>
<sequence>MVAHIVFSYRHLRNRIMAWRFYLMASKFFHFDTDFLLFGNLPRPTKHPCARHKKITELFTHPVHLNLQPLHQLIALQHLRMKEHEVRLTTVNVNNLIMTIPRFSDLVTHIVINDPLQSLEKVVAKYDNIELDSFTYNGHQWTCKSFQPPYTPLYTCAYPYMYYTIHFTTNKELQKITMQYFDHFLDIVDRRMLMDSNIAMKMHGGLFLRSYKGLTGFPFRNIFVHKDD</sequence>
<evidence type="ECO:0000313" key="1">
    <source>
        <dbReference type="EMBL" id="QHT97145.1"/>
    </source>
</evidence>
<accession>A0A6C0IXI6</accession>
<organism evidence="1">
    <name type="scientific">viral metagenome</name>
    <dbReference type="NCBI Taxonomy" id="1070528"/>
    <lineage>
        <taxon>unclassified sequences</taxon>
        <taxon>metagenomes</taxon>
        <taxon>organismal metagenomes</taxon>
    </lineage>
</organism>
<proteinExistence type="predicted"/>
<dbReference type="EMBL" id="MN740272">
    <property type="protein sequence ID" value="QHT97145.1"/>
    <property type="molecule type" value="Genomic_DNA"/>
</dbReference>
<reference evidence="1" key="1">
    <citation type="journal article" date="2020" name="Nature">
        <title>Giant virus diversity and host interactions through global metagenomics.</title>
        <authorList>
            <person name="Schulz F."/>
            <person name="Roux S."/>
            <person name="Paez-Espino D."/>
            <person name="Jungbluth S."/>
            <person name="Walsh D.A."/>
            <person name="Denef V.J."/>
            <person name="McMahon K.D."/>
            <person name="Konstantinidis K.T."/>
            <person name="Eloe-Fadrosh E.A."/>
            <person name="Kyrpides N.C."/>
            <person name="Woyke T."/>
        </authorList>
    </citation>
    <scope>NUCLEOTIDE SEQUENCE</scope>
    <source>
        <strain evidence="1">GVMAG-M-3300024510-1</strain>
    </source>
</reference>